<proteinExistence type="inferred from homology"/>
<dbReference type="GO" id="GO:0046933">
    <property type="term" value="F:proton-transporting ATP synthase activity, rotational mechanism"/>
    <property type="evidence" value="ECO:0007669"/>
    <property type="project" value="UniProtKB-UniRule"/>
</dbReference>
<keyword evidence="13" id="KW-1185">Reference proteome</keyword>
<dbReference type="SUPFAM" id="SSF51344">
    <property type="entry name" value="Epsilon subunit of F1F0-ATP synthase N-terminal domain"/>
    <property type="match status" value="1"/>
</dbReference>
<feature type="compositionally biased region" description="Basic and acidic residues" evidence="10">
    <location>
        <begin position="97"/>
        <end position="108"/>
    </location>
</feature>
<evidence type="ECO:0000256" key="10">
    <source>
        <dbReference type="SAM" id="MobiDB-lite"/>
    </source>
</evidence>
<keyword evidence="7 8" id="KW-0066">ATP synthesis</keyword>
<organism evidence="12 13">
    <name type="scientific">Corynebacterium mendelii</name>
    <dbReference type="NCBI Taxonomy" id="2765362"/>
    <lineage>
        <taxon>Bacteria</taxon>
        <taxon>Bacillati</taxon>
        <taxon>Actinomycetota</taxon>
        <taxon>Actinomycetes</taxon>
        <taxon>Mycobacteriales</taxon>
        <taxon>Corynebacteriaceae</taxon>
        <taxon>Corynebacterium</taxon>
    </lineage>
</organism>
<evidence type="ECO:0000259" key="11">
    <source>
        <dbReference type="Pfam" id="PF02823"/>
    </source>
</evidence>
<evidence type="ECO:0000256" key="4">
    <source>
        <dbReference type="ARBA" id="ARBA00023065"/>
    </source>
</evidence>
<comment type="subunit">
    <text evidence="8 9">F-type ATPases have 2 components, CF(1) - the catalytic core - and CF(0) - the membrane proton channel. CF(1) has five subunits: alpha(3), beta(3), gamma(1), delta(1), epsilon(1). CF(0) has three main subunits: a, b and c.</text>
</comment>
<dbReference type="NCBIfam" id="TIGR01216">
    <property type="entry name" value="ATP_synt_epsi"/>
    <property type="match status" value="1"/>
</dbReference>
<feature type="domain" description="ATP synthase F1 complex delta/epsilon subunit N-terminal" evidence="11">
    <location>
        <begin position="7"/>
        <end position="84"/>
    </location>
</feature>
<dbReference type="HAMAP" id="MF_00530">
    <property type="entry name" value="ATP_synth_epsil_bac"/>
    <property type="match status" value="1"/>
</dbReference>
<evidence type="ECO:0000256" key="9">
    <source>
        <dbReference type="RuleBase" id="RU003656"/>
    </source>
</evidence>
<dbReference type="GO" id="GO:0005886">
    <property type="term" value="C:plasma membrane"/>
    <property type="evidence" value="ECO:0007669"/>
    <property type="project" value="UniProtKB-SubCell"/>
</dbReference>
<evidence type="ECO:0000313" key="13">
    <source>
        <dbReference type="Proteomes" id="UP000664332"/>
    </source>
</evidence>
<evidence type="ECO:0000256" key="6">
    <source>
        <dbReference type="ARBA" id="ARBA00023196"/>
    </source>
</evidence>
<keyword evidence="8" id="KW-0375">Hydrogen ion transport</keyword>
<gene>
    <name evidence="8" type="primary">atpC</name>
    <name evidence="12" type="ORF">JZY06_10070</name>
</gene>
<dbReference type="Pfam" id="PF02823">
    <property type="entry name" value="ATP-synt_DE_N"/>
    <property type="match status" value="1"/>
</dbReference>
<dbReference type="InterPro" id="IPR001469">
    <property type="entry name" value="ATP_synth_F1_dsu/esu"/>
</dbReference>
<evidence type="ECO:0000256" key="1">
    <source>
        <dbReference type="ARBA" id="ARBA00004202"/>
    </source>
</evidence>
<name>A0A939E1G4_9CORY</name>
<keyword evidence="6 8" id="KW-0139">CF(1)</keyword>
<evidence type="ECO:0000256" key="2">
    <source>
        <dbReference type="ARBA" id="ARBA00005712"/>
    </source>
</evidence>
<dbReference type="NCBIfam" id="NF009977">
    <property type="entry name" value="PRK13442.1"/>
    <property type="match status" value="1"/>
</dbReference>
<sequence length="124" mass="13059">MAEIAAELVAVERSLWSGQAKLVTAQTTEGEIGVYPGHQPMLGQLVEDCVVTITPAEGEKLVAAVNGGFLSVSKKKITILADDAVWSTEVNAAEAEAGSKDADEEVARRNQGLLKAQQRASNPI</sequence>
<evidence type="ECO:0000256" key="3">
    <source>
        <dbReference type="ARBA" id="ARBA00022448"/>
    </source>
</evidence>
<dbReference type="AlphaFoldDB" id="A0A939E1G4"/>
<dbReference type="EMBL" id="JAFLEQ010000016">
    <property type="protein sequence ID" value="MBN9644953.1"/>
    <property type="molecule type" value="Genomic_DNA"/>
</dbReference>
<reference evidence="12" key="1">
    <citation type="submission" date="2021-03" db="EMBL/GenBank/DDBJ databases">
        <authorList>
            <person name="Sun Q."/>
        </authorList>
    </citation>
    <scope>NUCLEOTIDE SEQUENCE</scope>
    <source>
        <strain evidence="12">CCM 8862</strain>
    </source>
</reference>
<dbReference type="NCBIfam" id="NF001852">
    <property type="entry name" value="PRK00571.2-5"/>
    <property type="match status" value="1"/>
</dbReference>
<dbReference type="RefSeq" id="WP_207279407.1">
    <property type="nucleotide sequence ID" value="NZ_JAFLEQ010000016.1"/>
</dbReference>
<dbReference type="GO" id="GO:0005524">
    <property type="term" value="F:ATP binding"/>
    <property type="evidence" value="ECO:0007669"/>
    <property type="project" value="UniProtKB-UniRule"/>
</dbReference>
<comment type="subcellular location">
    <subcellularLocation>
        <location evidence="1 8">Cell membrane</location>
        <topology evidence="1 8">Peripheral membrane protein</topology>
    </subcellularLocation>
</comment>
<comment type="similarity">
    <text evidence="2 8 9">Belongs to the ATPase epsilon chain family.</text>
</comment>
<dbReference type="Proteomes" id="UP000664332">
    <property type="component" value="Unassembled WGS sequence"/>
</dbReference>
<protein>
    <recommendedName>
        <fullName evidence="8">ATP synthase epsilon chain</fullName>
    </recommendedName>
    <alternativeName>
        <fullName evidence="8">ATP synthase F1 sector epsilon subunit</fullName>
    </alternativeName>
    <alternativeName>
        <fullName evidence="8">F-ATPase epsilon subunit</fullName>
    </alternativeName>
</protein>
<keyword evidence="3 8" id="KW-0813">Transport</keyword>
<keyword evidence="5 8" id="KW-0472">Membrane</keyword>
<dbReference type="GO" id="GO:0045259">
    <property type="term" value="C:proton-transporting ATP synthase complex"/>
    <property type="evidence" value="ECO:0007669"/>
    <property type="project" value="UniProtKB-KW"/>
</dbReference>
<keyword evidence="4 8" id="KW-0406">Ion transport</keyword>
<dbReference type="PANTHER" id="PTHR13822">
    <property type="entry name" value="ATP SYNTHASE DELTA/EPSILON CHAIN"/>
    <property type="match status" value="1"/>
</dbReference>
<comment type="caution">
    <text evidence="12">The sequence shown here is derived from an EMBL/GenBank/DDBJ whole genome shotgun (WGS) entry which is preliminary data.</text>
</comment>
<evidence type="ECO:0000256" key="7">
    <source>
        <dbReference type="ARBA" id="ARBA00023310"/>
    </source>
</evidence>
<evidence type="ECO:0000256" key="5">
    <source>
        <dbReference type="ARBA" id="ARBA00023136"/>
    </source>
</evidence>
<evidence type="ECO:0000313" key="12">
    <source>
        <dbReference type="EMBL" id="MBN9644953.1"/>
    </source>
</evidence>
<dbReference type="PANTHER" id="PTHR13822:SF10">
    <property type="entry name" value="ATP SYNTHASE EPSILON CHAIN, CHLOROPLASTIC"/>
    <property type="match status" value="1"/>
</dbReference>
<dbReference type="CDD" id="cd12152">
    <property type="entry name" value="F1-ATPase_delta"/>
    <property type="match status" value="1"/>
</dbReference>
<keyword evidence="8" id="KW-1003">Cell membrane</keyword>
<comment type="function">
    <text evidence="8">Produces ATP from ADP in the presence of a proton gradient across the membrane.</text>
</comment>
<dbReference type="Gene3D" id="2.60.15.10">
    <property type="entry name" value="F0F1 ATP synthase delta/epsilon subunit, N-terminal"/>
    <property type="match status" value="1"/>
</dbReference>
<evidence type="ECO:0000256" key="8">
    <source>
        <dbReference type="HAMAP-Rule" id="MF_00530"/>
    </source>
</evidence>
<accession>A0A939E1G4</accession>
<feature type="region of interest" description="Disordered" evidence="10">
    <location>
        <begin position="94"/>
        <end position="124"/>
    </location>
</feature>
<dbReference type="InterPro" id="IPR020546">
    <property type="entry name" value="ATP_synth_F1_dsu/esu_N"/>
</dbReference>
<dbReference type="InterPro" id="IPR036771">
    <property type="entry name" value="ATPsynth_dsu/esu_N"/>
</dbReference>